<gene>
    <name evidence="7" type="ORF">CSSPTR1EN2_LOCUS13015</name>
</gene>
<keyword evidence="6" id="KW-0472">Membrane</keyword>
<dbReference type="PANTHER" id="PTHR47944:SF4">
    <property type="entry name" value="OS09G0441700 PROTEIN"/>
    <property type="match status" value="1"/>
</dbReference>
<protein>
    <recommendedName>
        <fullName evidence="9">Cytochrome P450</fullName>
    </recommendedName>
</protein>
<accession>A0ABP0U960</accession>
<keyword evidence="3 5" id="KW-0560">Oxidoreductase</keyword>
<dbReference type="PANTHER" id="PTHR47944">
    <property type="entry name" value="CYTOCHROME P450 98A9"/>
    <property type="match status" value="1"/>
</dbReference>
<dbReference type="EMBL" id="OZ019894">
    <property type="protein sequence ID" value="CAK9215866.1"/>
    <property type="molecule type" value="Genomic_DNA"/>
</dbReference>
<keyword evidence="6" id="KW-0812">Transmembrane</keyword>
<evidence type="ECO:0000313" key="8">
    <source>
        <dbReference type="Proteomes" id="UP001497512"/>
    </source>
</evidence>
<dbReference type="InterPro" id="IPR017972">
    <property type="entry name" value="Cyt_P450_CS"/>
</dbReference>
<keyword evidence="5" id="KW-0349">Heme</keyword>
<dbReference type="PRINTS" id="PR00463">
    <property type="entry name" value="EP450I"/>
</dbReference>
<keyword evidence="2 5" id="KW-0479">Metal-binding</keyword>
<keyword evidence="6" id="KW-1133">Transmembrane helix</keyword>
<evidence type="ECO:0000256" key="6">
    <source>
        <dbReference type="SAM" id="Phobius"/>
    </source>
</evidence>
<proteinExistence type="inferred from homology"/>
<keyword evidence="4 5" id="KW-0408">Iron</keyword>
<dbReference type="PROSITE" id="PS00086">
    <property type="entry name" value="CYTOCHROME_P450"/>
    <property type="match status" value="1"/>
</dbReference>
<dbReference type="Pfam" id="PF00067">
    <property type="entry name" value="p450"/>
    <property type="match status" value="1"/>
</dbReference>
<dbReference type="InterPro" id="IPR001128">
    <property type="entry name" value="Cyt_P450"/>
</dbReference>
<sequence length="511" mass="58177">MFSLDMEFVFGFWLLVVGVVTLLLYFAWFVSKVMSHPPGPPNWPIVGSLFYLSHPIHCSLEELAKKYGPIMYLRLGCLNQIVISNAEMAMEVLKNHDVDFASRPLSVAGKHISFDWNDIIFAPYGDQWRLLRKIWTTKLLTKARLKSFELGRREEVAYMVENIITHSQEGKLVEVKPILVQLFTNNICRMLFGKRCEKFDGFLGKNIVEFFNSISKVAGPLSKPNISDVIPILKPFDLQGLERQFKFIRNEIESCLSKIFMEYRKGNKMVDDFPTTSFIEILLNLDEKLEDKAIMGIIGDFTGAGVDTSASTLEWALLELIRHPDIMKKAQEELDIVVGRNRPMLESDLPNLPYLQAIIKENFRLHPTSPVAVPHLNNKDTRISNYNIPANTIVILNVWAIGRDPKAWNKPLEFDPDRFVDSNISVQGTNYGLLPFGSGRRQCPGLDLAQLMVQYGLATIIHAFDWLPQPNVKPKDMNVMENIVGFISTPTEPLVAVARFRLPSQVYKGFI</sequence>
<evidence type="ECO:0000313" key="7">
    <source>
        <dbReference type="EMBL" id="CAK9215866.1"/>
    </source>
</evidence>
<evidence type="ECO:0000256" key="3">
    <source>
        <dbReference type="ARBA" id="ARBA00023002"/>
    </source>
</evidence>
<dbReference type="InterPro" id="IPR036396">
    <property type="entry name" value="Cyt_P450_sf"/>
</dbReference>
<evidence type="ECO:0000256" key="2">
    <source>
        <dbReference type="ARBA" id="ARBA00022723"/>
    </source>
</evidence>
<evidence type="ECO:0008006" key="9">
    <source>
        <dbReference type="Google" id="ProtNLM"/>
    </source>
</evidence>
<evidence type="ECO:0000256" key="5">
    <source>
        <dbReference type="RuleBase" id="RU000461"/>
    </source>
</evidence>
<dbReference type="Proteomes" id="UP001497512">
    <property type="component" value="Chromosome 2"/>
</dbReference>
<organism evidence="7 8">
    <name type="scientific">Sphagnum troendelagicum</name>
    <dbReference type="NCBI Taxonomy" id="128251"/>
    <lineage>
        <taxon>Eukaryota</taxon>
        <taxon>Viridiplantae</taxon>
        <taxon>Streptophyta</taxon>
        <taxon>Embryophyta</taxon>
        <taxon>Bryophyta</taxon>
        <taxon>Sphagnophytina</taxon>
        <taxon>Sphagnopsida</taxon>
        <taxon>Sphagnales</taxon>
        <taxon>Sphagnaceae</taxon>
        <taxon>Sphagnum</taxon>
    </lineage>
</organism>
<feature type="transmembrane region" description="Helical" evidence="6">
    <location>
        <begin position="12"/>
        <end position="30"/>
    </location>
</feature>
<keyword evidence="8" id="KW-1185">Reference proteome</keyword>
<dbReference type="PRINTS" id="PR00385">
    <property type="entry name" value="P450"/>
</dbReference>
<keyword evidence="5" id="KW-0503">Monooxygenase</keyword>
<dbReference type="Gene3D" id="1.10.630.10">
    <property type="entry name" value="Cytochrome P450"/>
    <property type="match status" value="1"/>
</dbReference>
<dbReference type="SUPFAM" id="SSF48264">
    <property type="entry name" value="Cytochrome P450"/>
    <property type="match status" value="1"/>
</dbReference>
<evidence type="ECO:0000256" key="1">
    <source>
        <dbReference type="ARBA" id="ARBA00010617"/>
    </source>
</evidence>
<name>A0ABP0U960_9BRYO</name>
<comment type="similarity">
    <text evidence="1 5">Belongs to the cytochrome P450 family.</text>
</comment>
<dbReference type="InterPro" id="IPR002401">
    <property type="entry name" value="Cyt_P450_E_grp-I"/>
</dbReference>
<evidence type="ECO:0000256" key="4">
    <source>
        <dbReference type="ARBA" id="ARBA00023004"/>
    </source>
</evidence>
<reference evidence="7" key="1">
    <citation type="submission" date="2024-02" db="EMBL/GenBank/DDBJ databases">
        <authorList>
            <consortium name="ELIXIR-Norway"/>
            <consortium name="Elixir Norway"/>
        </authorList>
    </citation>
    <scope>NUCLEOTIDE SEQUENCE</scope>
</reference>
<dbReference type="CDD" id="cd20618">
    <property type="entry name" value="CYP71_clan"/>
    <property type="match status" value="1"/>
</dbReference>